<feature type="region of interest" description="Disordered" evidence="1">
    <location>
        <begin position="120"/>
        <end position="251"/>
    </location>
</feature>
<feature type="compositionally biased region" description="Basic and acidic residues" evidence="1">
    <location>
        <begin position="235"/>
        <end position="247"/>
    </location>
</feature>
<gene>
    <name evidence="2" type="ORF">E6C27_scaffold133G001330</name>
</gene>
<feature type="compositionally biased region" description="Basic and acidic residues" evidence="1">
    <location>
        <begin position="140"/>
        <end position="177"/>
    </location>
</feature>
<feature type="region of interest" description="Disordered" evidence="1">
    <location>
        <begin position="1"/>
        <end position="48"/>
    </location>
</feature>
<name>A0A5A7TXX4_CUCMM</name>
<reference evidence="2 3" key="1">
    <citation type="submission" date="2019-08" db="EMBL/GenBank/DDBJ databases">
        <title>Draft genome sequences of two oriental melons (Cucumis melo L. var makuwa).</title>
        <authorList>
            <person name="Kwon S.-Y."/>
        </authorList>
    </citation>
    <scope>NUCLEOTIDE SEQUENCE [LARGE SCALE GENOMIC DNA]</scope>
    <source>
        <strain evidence="3">cv. SW 3</strain>
        <tissue evidence="2">Leaf</tissue>
    </source>
</reference>
<evidence type="ECO:0008006" key="4">
    <source>
        <dbReference type="Google" id="ProtNLM"/>
    </source>
</evidence>
<organism evidence="2 3">
    <name type="scientific">Cucumis melo var. makuwa</name>
    <name type="common">Oriental melon</name>
    <dbReference type="NCBI Taxonomy" id="1194695"/>
    <lineage>
        <taxon>Eukaryota</taxon>
        <taxon>Viridiplantae</taxon>
        <taxon>Streptophyta</taxon>
        <taxon>Embryophyta</taxon>
        <taxon>Tracheophyta</taxon>
        <taxon>Spermatophyta</taxon>
        <taxon>Magnoliopsida</taxon>
        <taxon>eudicotyledons</taxon>
        <taxon>Gunneridae</taxon>
        <taxon>Pentapetalae</taxon>
        <taxon>rosids</taxon>
        <taxon>fabids</taxon>
        <taxon>Cucurbitales</taxon>
        <taxon>Cucurbitaceae</taxon>
        <taxon>Benincaseae</taxon>
        <taxon>Cucumis</taxon>
    </lineage>
</organism>
<feature type="compositionally biased region" description="Polar residues" evidence="1">
    <location>
        <begin position="10"/>
        <end position="27"/>
    </location>
</feature>
<feature type="compositionally biased region" description="Basic and acidic residues" evidence="1">
    <location>
        <begin position="120"/>
        <end position="132"/>
    </location>
</feature>
<evidence type="ECO:0000313" key="2">
    <source>
        <dbReference type="EMBL" id="KAA0047864.1"/>
    </source>
</evidence>
<evidence type="ECO:0000313" key="3">
    <source>
        <dbReference type="Proteomes" id="UP000321393"/>
    </source>
</evidence>
<dbReference type="EMBL" id="SSTE01013041">
    <property type="protein sequence ID" value="KAA0047864.1"/>
    <property type="molecule type" value="Genomic_DNA"/>
</dbReference>
<evidence type="ECO:0000256" key="1">
    <source>
        <dbReference type="SAM" id="MobiDB-lite"/>
    </source>
</evidence>
<sequence>MADKEKDPETSLTSKLTPKKNGSSTQSHAKRPKQFKHHESSFQKFKPKGFGKKIFIKLRMHGSSSQSYSPKHKHLKHGAGKVLVGSEEARGNEDIQVPLQVLDKVMKFVEELLEEKRKKIDATKKKKVEVERRKKRREKEKKERKGKALREQWARREEQRLKEDEERQNREREKEECCIFGGDQDETDKIPNHQEKETRKARGPEQAVKSVAARNKPTENQEVDQLDVVPKKSKSKAETSRPEDVQKKSKMNVQDFDKLIKVEKGLLPFNGHLPHFLYEPIKSLKRENNFLWMRRRCVQWPKAHGRPQRRRSQKDDQTDCMARGELDMNADWETSSLSVSIDDRD</sequence>
<proteinExistence type="predicted"/>
<feature type="compositionally biased region" description="Basic and acidic residues" evidence="1">
    <location>
        <begin position="187"/>
        <end position="203"/>
    </location>
</feature>
<protein>
    <recommendedName>
        <fullName evidence="4">Stress response protein NST1-like</fullName>
    </recommendedName>
</protein>
<dbReference type="Proteomes" id="UP000321393">
    <property type="component" value="Unassembled WGS sequence"/>
</dbReference>
<accession>A0A5A7TXX4</accession>
<dbReference type="AlphaFoldDB" id="A0A5A7TXX4"/>
<comment type="caution">
    <text evidence="2">The sequence shown here is derived from an EMBL/GenBank/DDBJ whole genome shotgun (WGS) entry which is preliminary data.</text>
</comment>